<sequence>MSAIRPVIRSTVNRMNTARVPSRKSSYGHGPPADYKPPTMNELPVPQGSWQAKYDADQRKYNATLFAGVGIFAATIIGMKVTGFNFHYLPPDTYE</sequence>
<accession>A0A6M2DNW3</accession>
<keyword evidence="2" id="KW-1133">Transmembrane helix</keyword>
<evidence type="ECO:0000259" key="3">
    <source>
        <dbReference type="Pfam" id="PF16020"/>
    </source>
</evidence>
<evidence type="ECO:0000256" key="1">
    <source>
        <dbReference type="SAM" id="MobiDB-lite"/>
    </source>
</evidence>
<evidence type="ECO:0000256" key="2">
    <source>
        <dbReference type="SAM" id="Phobius"/>
    </source>
</evidence>
<keyword evidence="2" id="KW-0472">Membrane</keyword>
<dbReference type="PANTHER" id="PTHR22133">
    <property type="entry name" value="AT01821P-RELATED"/>
    <property type="match status" value="1"/>
</dbReference>
<dbReference type="EMBL" id="GIIL01004197">
    <property type="protein sequence ID" value="NOV47923.1"/>
    <property type="molecule type" value="Transcribed_RNA"/>
</dbReference>
<dbReference type="AlphaFoldDB" id="A0A6M2DNW3"/>
<dbReference type="InterPro" id="IPR031973">
    <property type="entry name" value="Deltameth_res_prag01"/>
</dbReference>
<feature type="domain" description="Deltamethrin resistance protein prag01" evidence="3">
    <location>
        <begin position="41"/>
        <end position="91"/>
    </location>
</feature>
<evidence type="ECO:0000313" key="4">
    <source>
        <dbReference type="EMBL" id="NOV47923.1"/>
    </source>
</evidence>
<reference evidence="4" key="1">
    <citation type="submission" date="2020-03" db="EMBL/GenBank/DDBJ databases">
        <title>Transcriptomic Profiling of the Digestive Tract of the Rat Flea, Xenopsylla cheopis, Following Blood Feeding and Infection with Yersinia pestis.</title>
        <authorList>
            <person name="Bland D.M."/>
            <person name="Martens C.A."/>
            <person name="Virtaneva K."/>
            <person name="Kanakabandi K."/>
            <person name="Long D."/>
            <person name="Rosenke R."/>
            <person name="Saturday G.A."/>
            <person name="Hoyt F.H."/>
            <person name="Bruno D.P."/>
            <person name="Ribeiro J.M.C."/>
            <person name="Hinnebusch J."/>
        </authorList>
    </citation>
    <scope>NUCLEOTIDE SEQUENCE</scope>
</reference>
<proteinExistence type="predicted"/>
<dbReference type="PANTHER" id="PTHR22133:SF2">
    <property type="entry name" value="AT01821P-RELATED"/>
    <property type="match status" value="1"/>
</dbReference>
<name>A0A6M2DNW3_XENCH</name>
<feature type="transmembrane region" description="Helical" evidence="2">
    <location>
        <begin position="63"/>
        <end position="86"/>
    </location>
</feature>
<feature type="region of interest" description="Disordered" evidence="1">
    <location>
        <begin position="1"/>
        <end position="42"/>
    </location>
</feature>
<protein>
    <submittedName>
        <fullName evidence="4">Putative membrane protein</fullName>
    </submittedName>
</protein>
<keyword evidence="2" id="KW-0812">Transmembrane</keyword>
<organism evidence="4">
    <name type="scientific">Xenopsylla cheopis</name>
    <name type="common">Oriental rat flea</name>
    <name type="synonym">Pulex cheopis</name>
    <dbReference type="NCBI Taxonomy" id="163159"/>
    <lineage>
        <taxon>Eukaryota</taxon>
        <taxon>Metazoa</taxon>
        <taxon>Ecdysozoa</taxon>
        <taxon>Arthropoda</taxon>
        <taxon>Hexapoda</taxon>
        <taxon>Insecta</taxon>
        <taxon>Pterygota</taxon>
        <taxon>Neoptera</taxon>
        <taxon>Endopterygota</taxon>
        <taxon>Siphonaptera</taxon>
        <taxon>Pulicidae</taxon>
        <taxon>Xenopsyllinae</taxon>
        <taxon>Xenopsylla</taxon>
    </lineage>
</organism>
<dbReference type="Pfam" id="PF16020">
    <property type="entry name" value="Deltameth_res"/>
    <property type="match status" value="1"/>
</dbReference>